<comment type="similarity">
    <text evidence="2">Belongs to the CLPTM1 family.</text>
</comment>
<evidence type="ECO:0000256" key="1">
    <source>
        <dbReference type="ARBA" id="ARBA00004141"/>
    </source>
</evidence>
<comment type="subcellular location">
    <subcellularLocation>
        <location evidence="1">Membrane</location>
        <topology evidence="1">Multi-pass membrane protein</topology>
    </subcellularLocation>
</comment>
<reference evidence="8 9" key="1">
    <citation type="journal article" date="2018" name="Nat. Ecol. Evol.">
        <title>Pezizomycetes genomes reveal the molecular basis of ectomycorrhizal truffle lifestyle.</title>
        <authorList>
            <person name="Murat C."/>
            <person name="Payen T."/>
            <person name="Noel B."/>
            <person name="Kuo A."/>
            <person name="Morin E."/>
            <person name="Chen J."/>
            <person name="Kohler A."/>
            <person name="Krizsan K."/>
            <person name="Balestrini R."/>
            <person name="Da Silva C."/>
            <person name="Montanini B."/>
            <person name="Hainaut M."/>
            <person name="Levati E."/>
            <person name="Barry K.W."/>
            <person name="Belfiori B."/>
            <person name="Cichocki N."/>
            <person name="Clum A."/>
            <person name="Dockter R.B."/>
            <person name="Fauchery L."/>
            <person name="Guy J."/>
            <person name="Iotti M."/>
            <person name="Le Tacon F."/>
            <person name="Lindquist E.A."/>
            <person name="Lipzen A."/>
            <person name="Malagnac F."/>
            <person name="Mello A."/>
            <person name="Molinier V."/>
            <person name="Miyauchi S."/>
            <person name="Poulain J."/>
            <person name="Riccioni C."/>
            <person name="Rubini A."/>
            <person name="Sitrit Y."/>
            <person name="Splivallo R."/>
            <person name="Traeger S."/>
            <person name="Wang M."/>
            <person name="Zifcakova L."/>
            <person name="Wipf D."/>
            <person name="Zambonelli A."/>
            <person name="Paolocci F."/>
            <person name="Nowrousian M."/>
            <person name="Ottonello S."/>
            <person name="Baldrian P."/>
            <person name="Spatafora J.W."/>
            <person name="Henrissat B."/>
            <person name="Nagy L.G."/>
            <person name="Aury J.M."/>
            <person name="Wincker P."/>
            <person name="Grigoriev I.V."/>
            <person name="Bonfante P."/>
            <person name="Martin F.M."/>
        </authorList>
    </citation>
    <scope>NUCLEOTIDE SEQUENCE [LARGE SCALE GENOMIC DNA]</scope>
    <source>
        <strain evidence="8 9">RN42</strain>
    </source>
</reference>
<evidence type="ECO:0000313" key="9">
    <source>
        <dbReference type="Proteomes" id="UP000275078"/>
    </source>
</evidence>
<keyword evidence="4 7" id="KW-1133">Transmembrane helix</keyword>
<feature type="region of interest" description="Disordered" evidence="6">
    <location>
        <begin position="616"/>
        <end position="658"/>
    </location>
</feature>
<dbReference type="Proteomes" id="UP000275078">
    <property type="component" value="Unassembled WGS sequence"/>
</dbReference>
<dbReference type="AlphaFoldDB" id="A0A3N4HXI5"/>
<dbReference type="InterPro" id="IPR008429">
    <property type="entry name" value="CLPTM1"/>
</dbReference>
<dbReference type="PANTHER" id="PTHR21347:SF0">
    <property type="entry name" value="LIPID SCRAMBLASE CLPTM1L"/>
    <property type="match status" value="1"/>
</dbReference>
<feature type="region of interest" description="Disordered" evidence="6">
    <location>
        <begin position="61"/>
        <end position="81"/>
    </location>
</feature>
<feature type="transmembrane region" description="Helical" evidence="7">
    <location>
        <begin position="368"/>
        <end position="384"/>
    </location>
</feature>
<feature type="transmembrane region" description="Helical" evidence="7">
    <location>
        <begin position="496"/>
        <end position="515"/>
    </location>
</feature>
<dbReference type="STRING" id="1160509.A0A3N4HXI5"/>
<evidence type="ECO:0000313" key="8">
    <source>
        <dbReference type="EMBL" id="RPA78399.1"/>
    </source>
</evidence>
<dbReference type="PANTHER" id="PTHR21347">
    <property type="entry name" value="CLEFT LIP AND PALATE ASSOCIATED TRANSMEMBRANE PROTEIN-RELATED"/>
    <property type="match status" value="1"/>
</dbReference>
<dbReference type="GO" id="GO:0016020">
    <property type="term" value="C:membrane"/>
    <property type="evidence" value="ECO:0007669"/>
    <property type="project" value="UniProtKB-SubCell"/>
</dbReference>
<evidence type="ECO:0000256" key="7">
    <source>
        <dbReference type="SAM" id="Phobius"/>
    </source>
</evidence>
<evidence type="ECO:0000256" key="6">
    <source>
        <dbReference type="SAM" id="MobiDB-lite"/>
    </source>
</evidence>
<dbReference type="GO" id="GO:0012505">
    <property type="term" value="C:endomembrane system"/>
    <property type="evidence" value="ECO:0007669"/>
    <property type="project" value="TreeGrafter"/>
</dbReference>
<name>A0A3N4HXI5_ASCIM</name>
<proteinExistence type="inferred from homology"/>
<dbReference type="OrthoDB" id="378564at2759"/>
<evidence type="ECO:0000256" key="5">
    <source>
        <dbReference type="ARBA" id="ARBA00023136"/>
    </source>
</evidence>
<feature type="transmembrane region" description="Helical" evidence="7">
    <location>
        <begin position="521"/>
        <end position="549"/>
    </location>
</feature>
<gene>
    <name evidence="8" type="ORF">BJ508DRAFT_329339</name>
</gene>
<accession>A0A3N4HXI5</accession>
<feature type="transmembrane region" description="Helical" evidence="7">
    <location>
        <begin position="405"/>
        <end position="425"/>
    </location>
</feature>
<keyword evidence="3 7" id="KW-0812">Transmembrane</keyword>
<keyword evidence="5 7" id="KW-0472">Membrane</keyword>
<feature type="compositionally biased region" description="Low complexity" evidence="6">
    <location>
        <begin position="10"/>
        <end position="23"/>
    </location>
</feature>
<dbReference type="Pfam" id="PF05602">
    <property type="entry name" value="CLPTM1"/>
    <property type="match status" value="1"/>
</dbReference>
<keyword evidence="9" id="KW-1185">Reference proteome</keyword>
<feature type="region of interest" description="Disordered" evidence="6">
    <location>
        <begin position="1"/>
        <end position="24"/>
    </location>
</feature>
<protein>
    <submittedName>
        <fullName evidence="8">Cleft lip and palate transmembrane 1</fullName>
    </submittedName>
</protein>
<organism evidence="8 9">
    <name type="scientific">Ascobolus immersus RN42</name>
    <dbReference type="NCBI Taxonomy" id="1160509"/>
    <lineage>
        <taxon>Eukaryota</taxon>
        <taxon>Fungi</taxon>
        <taxon>Dikarya</taxon>
        <taxon>Ascomycota</taxon>
        <taxon>Pezizomycotina</taxon>
        <taxon>Pezizomycetes</taxon>
        <taxon>Pezizales</taxon>
        <taxon>Ascobolaceae</taxon>
        <taxon>Ascobolus</taxon>
    </lineage>
</organism>
<evidence type="ECO:0000256" key="2">
    <source>
        <dbReference type="ARBA" id="ARBA00009310"/>
    </source>
</evidence>
<evidence type="ECO:0000256" key="3">
    <source>
        <dbReference type="ARBA" id="ARBA00022692"/>
    </source>
</evidence>
<dbReference type="EMBL" id="ML119712">
    <property type="protein sequence ID" value="RPA78399.1"/>
    <property type="molecule type" value="Genomic_DNA"/>
</dbReference>
<evidence type="ECO:0000256" key="4">
    <source>
        <dbReference type="ARBA" id="ARBA00022989"/>
    </source>
</evidence>
<feature type="compositionally biased region" description="Polar residues" evidence="6">
    <location>
        <begin position="69"/>
        <end position="81"/>
    </location>
</feature>
<sequence>MADVQRRARPAGGQPAQGAPAQQEEGVGSFVRSAIHGILIFFAIQYAAGLLGLTGDKKAAPQPFDAASSPDSLPKVTTNPDGTVSEPAYQHHDVPVSVFPMWPIESTPLDIAVYLSESFILPPLDSDEGRKMQVFEEKNFDVGTGKDERLVSLEVPISQTVKRGGMLFAHVLVGKHGSVLDPSSARFRTQDSFRLIKPLVKFMPKKKVVKTKHLLGNKDEDKEVEEKVEEEPVLADEKGQVAPYWYPNVTMQVVQNSGVVNYRQLPPPMRQYVVLDPTSARDASGANGWYYPIVFINEFWHLKTNYIEINNTVSTLPLNIDLSSIPWWKFQIYATMDESFKQQANNPTGASTGGELEQFKQILMDTNIYLLATTFIVSILHMIFEGLAFKNDISHWRNKKDNVGISVRTILANVFMQTVILLYLIDNNENTSWMILGGQAFGIVLEAWKITKTVDVKVGPSAPGSMLPWSIKFEDKHKLSDLEKETKEYDEIAFKYLYIVAVPLLLAYAVYSLIYETHKSWYSFVITTLVGSVYAYGFLMMVPSLYINYRLKSVAHMPRKAMMYKFLNTFIDDLFAFTIKMPTLHRLATLRDDVIFFVYLYQAYYYRVDPKRVNEFGQGGEDDEPVEGAEGIEGAEKKKEITAAGEEPEPVEKREEVEVVEASAVEVEGREGLRKRGE</sequence>